<comment type="caution">
    <text evidence="1">The sequence shown here is derived from an EMBL/GenBank/DDBJ whole genome shotgun (WGS) entry which is preliminary data.</text>
</comment>
<dbReference type="EMBL" id="WNTK01000001">
    <property type="protein sequence ID" value="KAG9492275.1"/>
    <property type="molecule type" value="Genomic_DNA"/>
</dbReference>
<proteinExistence type="predicted"/>
<dbReference type="AlphaFoldDB" id="A0A8J6KHZ9"/>
<dbReference type="Proteomes" id="UP000770717">
    <property type="component" value="Unassembled WGS sequence"/>
</dbReference>
<gene>
    <name evidence="1" type="ORF">GDO78_000669</name>
</gene>
<keyword evidence="2" id="KW-1185">Reference proteome</keyword>
<reference evidence="1" key="1">
    <citation type="thesis" date="2020" institute="ProQuest LLC" country="789 East Eisenhower Parkway, Ann Arbor, MI, USA">
        <title>Comparative Genomics and Chromosome Evolution.</title>
        <authorList>
            <person name="Mudd A.B."/>
        </authorList>
    </citation>
    <scope>NUCLEOTIDE SEQUENCE</scope>
    <source>
        <strain evidence="1">HN-11 Male</strain>
        <tissue evidence="1">Kidney and liver</tissue>
    </source>
</reference>
<name>A0A8J6KHZ9_ELECQ</name>
<evidence type="ECO:0000313" key="1">
    <source>
        <dbReference type="EMBL" id="KAG9492275.1"/>
    </source>
</evidence>
<sequence length="76" mass="9069">MWQGHVASNKQSTRFLEVLSLRKVFFPACVIFHRKILECVTNILVRKNVICRLWNGRKVVGHFVFKYFFKSLQNKI</sequence>
<protein>
    <submittedName>
        <fullName evidence="1">Uncharacterized protein</fullName>
    </submittedName>
</protein>
<accession>A0A8J6KHZ9</accession>
<organism evidence="1 2">
    <name type="scientific">Eleutherodactylus coqui</name>
    <name type="common">Puerto Rican coqui</name>
    <dbReference type="NCBI Taxonomy" id="57060"/>
    <lineage>
        <taxon>Eukaryota</taxon>
        <taxon>Metazoa</taxon>
        <taxon>Chordata</taxon>
        <taxon>Craniata</taxon>
        <taxon>Vertebrata</taxon>
        <taxon>Euteleostomi</taxon>
        <taxon>Amphibia</taxon>
        <taxon>Batrachia</taxon>
        <taxon>Anura</taxon>
        <taxon>Neobatrachia</taxon>
        <taxon>Hyloidea</taxon>
        <taxon>Eleutherodactylidae</taxon>
        <taxon>Eleutherodactylinae</taxon>
        <taxon>Eleutherodactylus</taxon>
        <taxon>Eleutherodactylus</taxon>
    </lineage>
</organism>
<evidence type="ECO:0000313" key="2">
    <source>
        <dbReference type="Proteomes" id="UP000770717"/>
    </source>
</evidence>